<keyword evidence="2" id="KW-0472">Membrane</keyword>
<dbReference type="Proteomes" id="UP000249135">
    <property type="component" value="Unassembled WGS sequence"/>
</dbReference>
<evidence type="ECO:0000256" key="2">
    <source>
        <dbReference type="SAM" id="Phobius"/>
    </source>
</evidence>
<protein>
    <submittedName>
        <fullName evidence="3">Uncharacterized protein</fullName>
    </submittedName>
</protein>
<keyword evidence="2" id="KW-1133">Transmembrane helix</keyword>
<evidence type="ECO:0000313" key="4">
    <source>
        <dbReference type="Proteomes" id="UP000249135"/>
    </source>
</evidence>
<dbReference type="AlphaFoldDB" id="A0A2W5Q9F1"/>
<organism evidence="3 4">
    <name type="scientific">Variovorax paradoxus</name>
    <dbReference type="NCBI Taxonomy" id="34073"/>
    <lineage>
        <taxon>Bacteria</taxon>
        <taxon>Pseudomonadati</taxon>
        <taxon>Pseudomonadota</taxon>
        <taxon>Betaproteobacteria</taxon>
        <taxon>Burkholderiales</taxon>
        <taxon>Comamonadaceae</taxon>
        <taxon>Variovorax</taxon>
    </lineage>
</organism>
<evidence type="ECO:0000313" key="3">
    <source>
        <dbReference type="EMBL" id="PZQ73808.1"/>
    </source>
</evidence>
<name>A0A2W5Q9F1_VARPD</name>
<reference evidence="3 4" key="1">
    <citation type="submission" date="2017-08" db="EMBL/GenBank/DDBJ databases">
        <title>Infants hospitalized years apart are colonized by the same room-sourced microbial strains.</title>
        <authorList>
            <person name="Brooks B."/>
            <person name="Olm M.R."/>
            <person name="Firek B.A."/>
            <person name="Baker R."/>
            <person name="Thomas B.C."/>
            <person name="Morowitz M.J."/>
            <person name="Banfield J.F."/>
        </authorList>
    </citation>
    <scope>NUCLEOTIDE SEQUENCE [LARGE SCALE GENOMIC DNA]</scope>
    <source>
        <strain evidence="3">S2_005_003_R2_41</strain>
    </source>
</reference>
<feature type="compositionally biased region" description="Pro residues" evidence="1">
    <location>
        <begin position="119"/>
        <end position="135"/>
    </location>
</feature>
<gene>
    <name evidence="3" type="ORF">DI563_13915</name>
</gene>
<comment type="caution">
    <text evidence="3">The sequence shown here is derived from an EMBL/GenBank/DDBJ whole genome shotgun (WGS) entry which is preliminary data.</text>
</comment>
<feature type="region of interest" description="Disordered" evidence="1">
    <location>
        <begin position="113"/>
        <end position="151"/>
    </location>
</feature>
<dbReference type="EMBL" id="QFPP01000164">
    <property type="protein sequence ID" value="PZQ73808.1"/>
    <property type="molecule type" value="Genomic_DNA"/>
</dbReference>
<feature type="transmembrane region" description="Helical" evidence="2">
    <location>
        <begin position="90"/>
        <end position="111"/>
    </location>
</feature>
<feature type="compositionally biased region" description="Low complexity" evidence="1">
    <location>
        <begin position="136"/>
        <end position="151"/>
    </location>
</feature>
<accession>A0A2W5Q9F1</accession>
<evidence type="ECO:0000256" key="1">
    <source>
        <dbReference type="SAM" id="MobiDB-lite"/>
    </source>
</evidence>
<sequence>MSTMRLRRLLSTQCLAWWIAALLLSALQPFIAVHFRSDGWEDEPGFRIRPMSQTTQFEQDARSDHAREHETTLFVPQGAGMQAAHAFGDALGALLALLALALPLAVLKLLAPPRRTTPAPGPRPCTRGGPPPPAAPWRAHPPALAPPAVSC</sequence>
<proteinExistence type="predicted"/>
<keyword evidence="2" id="KW-0812">Transmembrane</keyword>